<evidence type="ECO:0000256" key="4">
    <source>
        <dbReference type="ARBA" id="ARBA00022525"/>
    </source>
</evidence>
<accession>R7SXZ2</accession>
<dbReference type="OMA" id="NACSANT"/>
<keyword evidence="5 6" id="KW-1015">Disulfide bond</keyword>
<dbReference type="GO" id="GO:0005199">
    <property type="term" value="F:structural constituent of cell wall"/>
    <property type="evidence" value="ECO:0007669"/>
    <property type="project" value="InterPro"/>
</dbReference>
<evidence type="ECO:0000256" key="2">
    <source>
        <dbReference type="ARBA" id="ARBA00010446"/>
    </source>
</evidence>
<comment type="subcellular location">
    <subcellularLocation>
        <location evidence="1 6">Secreted</location>
        <location evidence="1 6">Cell wall</location>
    </subcellularLocation>
</comment>
<name>R7SXZ2_DICSQ</name>
<sequence length="112" mass="11056">MFSRLAAFVVVALPILAAATPLEGRNEPASSCATAPVQCCDTVGKASDPSISKELGLLGVVVQDVDALVGLTCSPITVIGVGSGSSCSANAVCCDDNSFGGLVSIGCVPIDL</sequence>
<evidence type="ECO:0000256" key="3">
    <source>
        <dbReference type="ARBA" id="ARBA00022512"/>
    </source>
</evidence>
<gene>
    <name evidence="7" type="ORF">DICSQDRAFT_62768</name>
</gene>
<dbReference type="GO" id="GO:0009277">
    <property type="term" value="C:fungal-type cell wall"/>
    <property type="evidence" value="ECO:0007669"/>
    <property type="project" value="InterPro"/>
</dbReference>
<proteinExistence type="inferred from homology"/>
<feature type="signal peptide" evidence="6">
    <location>
        <begin position="1"/>
        <end position="19"/>
    </location>
</feature>
<feature type="chain" id="PRO_5013986564" description="Hydrophobin" evidence="6">
    <location>
        <begin position="20"/>
        <end position="112"/>
    </location>
</feature>
<evidence type="ECO:0000256" key="5">
    <source>
        <dbReference type="ARBA" id="ARBA00023157"/>
    </source>
</evidence>
<evidence type="ECO:0000313" key="7">
    <source>
        <dbReference type="EMBL" id="EJF60590.1"/>
    </source>
</evidence>
<evidence type="ECO:0000313" key="8">
    <source>
        <dbReference type="Proteomes" id="UP000053319"/>
    </source>
</evidence>
<dbReference type="EMBL" id="JH719415">
    <property type="protein sequence ID" value="EJF60590.1"/>
    <property type="molecule type" value="Genomic_DNA"/>
</dbReference>
<reference evidence="7 8" key="1">
    <citation type="journal article" date="2012" name="Science">
        <title>The Paleozoic origin of enzymatic lignin decomposition reconstructed from 31 fungal genomes.</title>
        <authorList>
            <person name="Floudas D."/>
            <person name="Binder M."/>
            <person name="Riley R."/>
            <person name="Barry K."/>
            <person name="Blanchette R.A."/>
            <person name="Henrissat B."/>
            <person name="Martinez A.T."/>
            <person name="Otillar R."/>
            <person name="Spatafora J.W."/>
            <person name="Yadav J.S."/>
            <person name="Aerts A."/>
            <person name="Benoit I."/>
            <person name="Boyd A."/>
            <person name="Carlson A."/>
            <person name="Copeland A."/>
            <person name="Coutinho P.M."/>
            <person name="de Vries R.P."/>
            <person name="Ferreira P."/>
            <person name="Findley K."/>
            <person name="Foster B."/>
            <person name="Gaskell J."/>
            <person name="Glotzer D."/>
            <person name="Gorecki P."/>
            <person name="Heitman J."/>
            <person name="Hesse C."/>
            <person name="Hori C."/>
            <person name="Igarashi K."/>
            <person name="Jurgens J.A."/>
            <person name="Kallen N."/>
            <person name="Kersten P."/>
            <person name="Kohler A."/>
            <person name="Kuees U."/>
            <person name="Kumar T.K.A."/>
            <person name="Kuo A."/>
            <person name="LaButti K."/>
            <person name="Larrondo L.F."/>
            <person name="Lindquist E."/>
            <person name="Ling A."/>
            <person name="Lombard V."/>
            <person name="Lucas S."/>
            <person name="Lundell T."/>
            <person name="Martin R."/>
            <person name="McLaughlin D.J."/>
            <person name="Morgenstern I."/>
            <person name="Morin E."/>
            <person name="Murat C."/>
            <person name="Nagy L.G."/>
            <person name="Nolan M."/>
            <person name="Ohm R.A."/>
            <person name="Patyshakuliyeva A."/>
            <person name="Rokas A."/>
            <person name="Ruiz-Duenas F.J."/>
            <person name="Sabat G."/>
            <person name="Salamov A."/>
            <person name="Samejima M."/>
            <person name="Schmutz J."/>
            <person name="Slot J.C."/>
            <person name="St John F."/>
            <person name="Stenlid J."/>
            <person name="Sun H."/>
            <person name="Sun S."/>
            <person name="Syed K."/>
            <person name="Tsang A."/>
            <person name="Wiebenga A."/>
            <person name="Young D."/>
            <person name="Pisabarro A."/>
            <person name="Eastwood D.C."/>
            <person name="Martin F."/>
            <person name="Cullen D."/>
            <person name="Grigoriev I.V."/>
            <person name="Hibbett D.S."/>
        </authorList>
    </citation>
    <scope>NUCLEOTIDE SEQUENCE [LARGE SCALE GENOMIC DNA]</scope>
    <source>
        <strain evidence="7 8">LYAD-421 SS1</strain>
    </source>
</reference>
<keyword evidence="3 6" id="KW-0134">Cell wall</keyword>
<dbReference type="SMART" id="SM00075">
    <property type="entry name" value="HYDRO"/>
    <property type="match status" value="1"/>
</dbReference>
<keyword evidence="4 6" id="KW-0964">Secreted</keyword>
<evidence type="ECO:0000256" key="1">
    <source>
        <dbReference type="ARBA" id="ARBA00004191"/>
    </source>
</evidence>
<dbReference type="OrthoDB" id="2801305at2759"/>
<dbReference type="CDD" id="cd23507">
    <property type="entry name" value="hydrophobin_I"/>
    <property type="match status" value="1"/>
</dbReference>
<protein>
    <recommendedName>
        <fullName evidence="6">Hydrophobin</fullName>
    </recommendedName>
</protein>
<dbReference type="AlphaFoldDB" id="R7SXZ2"/>
<dbReference type="KEGG" id="dsq:DICSQDRAFT_62768"/>
<evidence type="ECO:0000256" key="6">
    <source>
        <dbReference type="RuleBase" id="RU365009"/>
    </source>
</evidence>
<dbReference type="InterPro" id="IPR001338">
    <property type="entry name" value="Class_I_Hydrophobin"/>
</dbReference>
<dbReference type="HOGENOM" id="CLU_105134_2_0_1"/>
<dbReference type="Pfam" id="PF01185">
    <property type="entry name" value="Hydrophobin"/>
    <property type="match status" value="1"/>
</dbReference>
<dbReference type="GeneID" id="18843151"/>
<dbReference type="Proteomes" id="UP000053319">
    <property type="component" value="Unassembled WGS sequence"/>
</dbReference>
<comment type="similarity">
    <text evidence="2 6">Belongs to the fungal hydrophobin family.</text>
</comment>
<keyword evidence="6" id="KW-0732">Signal</keyword>
<organism evidence="7 8">
    <name type="scientific">Dichomitus squalens (strain LYAD-421)</name>
    <name type="common">Western red white-rot fungus</name>
    <dbReference type="NCBI Taxonomy" id="732165"/>
    <lineage>
        <taxon>Eukaryota</taxon>
        <taxon>Fungi</taxon>
        <taxon>Dikarya</taxon>
        <taxon>Basidiomycota</taxon>
        <taxon>Agaricomycotina</taxon>
        <taxon>Agaricomycetes</taxon>
        <taxon>Polyporales</taxon>
        <taxon>Polyporaceae</taxon>
        <taxon>Dichomitus</taxon>
    </lineage>
</organism>
<dbReference type="RefSeq" id="XP_007366729.1">
    <property type="nucleotide sequence ID" value="XM_007366667.1"/>
</dbReference>